<proteinExistence type="predicted"/>
<protein>
    <submittedName>
        <fullName evidence="3">Uncharacterized protein</fullName>
    </submittedName>
</protein>
<comment type="caution">
    <text evidence="3">The sequence shown here is derived from an EMBL/GenBank/DDBJ whole genome shotgun (WGS) entry which is preliminary data.</text>
</comment>
<accession>A0A816DD21</accession>
<dbReference type="Gene3D" id="2.30.30.100">
    <property type="match status" value="5"/>
</dbReference>
<evidence type="ECO:0000256" key="1">
    <source>
        <dbReference type="ARBA" id="ARBA00022729"/>
    </source>
</evidence>
<keyword evidence="4" id="KW-1185">Reference proteome</keyword>
<dbReference type="AlphaFoldDB" id="A0A816DD21"/>
<keyword evidence="1" id="KW-0732">Signal</keyword>
<reference evidence="3" key="1">
    <citation type="submission" date="2021-02" db="EMBL/GenBank/DDBJ databases">
        <authorList>
            <person name="Nowell W R."/>
        </authorList>
    </citation>
    <scope>NUCLEOTIDE SEQUENCE</scope>
</reference>
<sequence length="962" mass="105163">MASINENIDSTEKMDIEYKQSEEMKNDSDSLSQTQSMTIDNENNVTDVDISIPSWNLKFFGFVIPNRIIAIGIFSLFACIAMIIGIIIVCLTLPKRQPTQCGLNLARISTNPIEYNYGPQHVAIGDFNEDTWIDFVIANWDVNLISIYFGFENGTFSKQNQYSTGVNSNPLMTAVSDLNNDLHLDIGVVNYGTHTIGIFYGFGNGSFQEQVGFSTGISRPISISLTDLNNDTFVDIIIINEGTNSFSILYGNGNGNERFSNSITYFTGYDSLPYALATGDFNNDDLVDIVIANYGTNNIGLFFANHNNTFQNQLIISTGVDSHPTSITVGDFNSDKYLDIAITNYGTKVICVFLNDQNGSFTKSTFYSINSSSPYSIDVGDFNGDKKLDLFIVNIGTNNIGLLLGLGNGSFEEVRMNSTGSYSSISLALHDYNKDNRLDVIIVNNDTGSIDILNGYFEGFPTPEQYIFYYGPNLVIAHDINNDKILDLITLCRSDNIIYILPGSRNGLFPWKIVYDTDSSPYAATVGDFNNDGRIDIVVVNADNNNMDIYFGNGDGTFPSLRRIQTGSFPNSVAVGDFNKDNQLDIVVTNNYNNSVSVYLGYGNGSFASQVTYSTGSQPQYVVIGDLNNDKCLDLVVVNYFGKSISVLLGYDNGTFANQLISSAGYYPTFIAINDFNNDTQMDVVENNMHSGTVSVLLGFGNGSLAKPVTYGTGSLPSSISIADMNNDTHLDLVVACAGTAYTYILFGYGDGSFSNAVSYFTNMYSPSVAIGDFDEDTRLDMVVTDPLNVCIGVLLQYNRGALANKQTYASGGSSKLRSMVIGDINNDTHLDIVVANYGTDDISILFGYDNVTFPIHLTVNMDSNSHPSSVTFGNFNDDKHLDIAVTLAGLHQVGILLGNEQGSFIRQAVYQTPSISPPLVVSAGDFNNDGQSETVVGYDDNDSIDIFTIYNTGSFRDLKKY</sequence>
<keyword evidence="2" id="KW-0472">Membrane</keyword>
<dbReference type="Gene3D" id="2.130.10.130">
    <property type="entry name" value="Integrin alpha, N-terminal"/>
    <property type="match status" value="2"/>
</dbReference>
<organism evidence="3 4">
    <name type="scientific">Adineta ricciae</name>
    <name type="common">Rotifer</name>
    <dbReference type="NCBI Taxonomy" id="249248"/>
    <lineage>
        <taxon>Eukaryota</taxon>
        <taxon>Metazoa</taxon>
        <taxon>Spiralia</taxon>
        <taxon>Gnathifera</taxon>
        <taxon>Rotifera</taxon>
        <taxon>Eurotatoria</taxon>
        <taxon>Bdelloidea</taxon>
        <taxon>Adinetida</taxon>
        <taxon>Adinetidae</taxon>
        <taxon>Adineta</taxon>
    </lineage>
</organism>
<gene>
    <name evidence="3" type="ORF">XAT740_LOCUS51903</name>
</gene>
<dbReference type="PANTHER" id="PTHR46580:SF4">
    <property type="entry name" value="ATP_GTP-BINDING PROTEIN"/>
    <property type="match status" value="1"/>
</dbReference>
<dbReference type="InterPro" id="IPR013517">
    <property type="entry name" value="FG-GAP"/>
</dbReference>
<feature type="transmembrane region" description="Helical" evidence="2">
    <location>
        <begin position="68"/>
        <end position="94"/>
    </location>
</feature>
<keyword evidence="2" id="KW-1133">Transmembrane helix</keyword>
<dbReference type="EMBL" id="CAJNOR010008388">
    <property type="protein sequence ID" value="CAF1632546.1"/>
    <property type="molecule type" value="Genomic_DNA"/>
</dbReference>
<keyword evidence="2" id="KW-0812">Transmembrane</keyword>
<dbReference type="InterPro" id="IPR028994">
    <property type="entry name" value="Integrin_alpha_N"/>
</dbReference>
<dbReference type="Proteomes" id="UP000663828">
    <property type="component" value="Unassembled WGS sequence"/>
</dbReference>
<evidence type="ECO:0000313" key="4">
    <source>
        <dbReference type="Proteomes" id="UP000663828"/>
    </source>
</evidence>
<dbReference type="PANTHER" id="PTHR46580">
    <property type="entry name" value="SENSOR KINASE-RELATED"/>
    <property type="match status" value="1"/>
</dbReference>
<dbReference type="Pfam" id="PF13517">
    <property type="entry name" value="FG-GAP_3"/>
    <property type="match status" value="6"/>
</dbReference>
<evidence type="ECO:0000256" key="2">
    <source>
        <dbReference type="SAM" id="Phobius"/>
    </source>
</evidence>
<dbReference type="SUPFAM" id="SSF69318">
    <property type="entry name" value="Integrin alpha N-terminal domain"/>
    <property type="match status" value="3"/>
</dbReference>
<name>A0A816DD21_ADIRI</name>
<evidence type="ECO:0000313" key="3">
    <source>
        <dbReference type="EMBL" id="CAF1632546.1"/>
    </source>
</evidence>
<feature type="non-terminal residue" evidence="3">
    <location>
        <position position="1"/>
    </location>
</feature>